<organism evidence="2 3">
    <name type="scientific">Candidatus Desulfosporosinus infrequens</name>
    <dbReference type="NCBI Taxonomy" id="2043169"/>
    <lineage>
        <taxon>Bacteria</taxon>
        <taxon>Bacillati</taxon>
        <taxon>Bacillota</taxon>
        <taxon>Clostridia</taxon>
        <taxon>Eubacteriales</taxon>
        <taxon>Desulfitobacteriaceae</taxon>
        <taxon>Desulfosporosinus</taxon>
    </lineage>
</organism>
<dbReference type="AlphaFoldDB" id="A0A2U3KN56"/>
<keyword evidence="1" id="KW-0472">Membrane</keyword>
<feature type="transmembrane region" description="Helical" evidence="1">
    <location>
        <begin position="40"/>
        <end position="59"/>
    </location>
</feature>
<reference evidence="3" key="1">
    <citation type="submission" date="2018-02" db="EMBL/GenBank/DDBJ databases">
        <authorList>
            <person name="Hausmann B."/>
        </authorList>
    </citation>
    <scope>NUCLEOTIDE SEQUENCE [LARGE SCALE GENOMIC DNA]</scope>
    <source>
        <strain evidence="3">Peat soil MAG SbF1</strain>
    </source>
</reference>
<sequence length="65" mass="7244">MLMSILTELIIRGVLVIALNDGIILYVIKKRSTPITTPIIIGMILVTSVAYVINIWYCLKKNGII</sequence>
<evidence type="ECO:0000313" key="2">
    <source>
        <dbReference type="EMBL" id="SPF41088.1"/>
    </source>
</evidence>
<feature type="transmembrane region" description="Helical" evidence="1">
    <location>
        <begin position="9"/>
        <end position="28"/>
    </location>
</feature>
<dbReference type="EMBL" id="OMOF01000157">
    <property type="protein sequence ID" value="SPF41088.1"/>
    <property type="molecule type" value="Genomic_DNA"/>
</dbReference>
<proteinExistence type="predicted"/>
<accession>A0A2U3KN56</accession>
<gene>
    <name evidence="2" type="ORF">SBF1_240001</name>
</gene>
<keyword evidence="1" id="KW-1133">Transmembrane helix</keyword>
<protein>
    <submittedName>
        <fullName evidence="2">Uncharacterized protein</fullName>
    </submittedName>
</protein>
<keyword evidence="1" id="KW-0812">Transmembrane</keyword>
<dbReference type="Proteomes" id="UP000238916">
    <property type="component" value="Unassembled WGS sequence"/>
</dbReference>
<evidence type="ECO:0000256" key="1">
    <source>
        <dbReference type="SAM" id="Phobius"/>
    </source>
</evidence>
<evidence type="ECO:0000313" key="3">
    <source>
        <dbReference type="Proteomes" id="UP000238916"/>
    </source>
</evidence>
<name>A0A2U3KN56_9FIRM</name>